<gene>
    <name evidence="3" type="ORF">COK38_14575</name>
</gene>
<dbReference type="InterPro" id="IPR029058">
    <property type="entry name" value="AB_hydrolase_fold"/>
</dbReference>
<feature type="domain" description="Serine aminopeptidase S33" evidence="2">
    <location>
        <begin position="24"/>
        <end position="236"/>
    </location>
</feature>
<dbReference type="RefSeq" id="WP_001132099.1">
    <property type="nucleotide sequence ID" value="NZ_NTUG01000010.1"/>
</dbReference>
<dbReference type="GO" id="GO:0016020">
    <property type="term" value="C:membrane"/>
    <property type="evidence" value="ECO:0007669"/>
    <property type="project" value="TreeGrafter"/>
</dbReference>
<protein>
    <submittedName>
        <fullName evidence="3">Alpha/beta hydrolase</fullName>
    </submittedName>
</protein>
<reference evidence="3 4" key="1">
    <citation type="submission" date="2017-09" db="EMBL/GenBank/DDBJ databases">
        <title>Large-scale bioinformatics analysis of Bacillus genomes uncovers conserved roles of natural products in bacterial physiology.</title>
        <authorList>
            <consortium name="Agbiome Team Llc"/>
            <person name="Bleich R.M."/>
            <person name="Grubbs K.J."/>
            <person name="Santa Maria K.C."/>
            <person name="Allen S.E."/>
            <person name="Farag S."/>
            <person name="Shank E.A."/>
            <person name="Bowers A."/>
        </authorList>
    </citation>
    <scope>NUCLEOTIDE SEQUENCE [LARGE SCALE GENOMIC DNA]</scope>
    <source>
        <strain evidence="3 4">AFS067272</strain>
    </source>
</reference>
<dbReference type="InterPro" id="IPR000073">
    <property type="entry name" value="AB_hydrolase_1"/>
</dbReference>
<evidence type="ECO:0000259" key="2">
    <source>
        <dbReference type="Pfam" id="PF12146"/>
    </source>
</evidence>
<dbReference type="Gene3D" id="3.40.50.1820">
    <property type="entry name" value="alpha/beta hydrolase"/>
    <property type="match status" value="1"/>
</dbReference>
<proteinExistence type="predicted"/>
<evidence type="ECO:0000256" key="1">
    <source>
        <dbReference type="ARBA" id="ARBA00022801"/>
    </source>
</evidence>
<accession>A0AA44Q9D6</accession>
<evidence type="ECO:0000313" key="3">
    <source>
        <dbReference type="EMBL" id="PFR99904.1"/>
    </source>
</evidence>
<dbReference type="Pfam" id="PF12146">
    <property type="entry name" value="Hydrolase_4"/>
    <property type="match status" value="1"/>
</dbReference>
<dbReference type="GO" id="GO:0016787">
    <property type="term" value="F:hydrolase activity"/>
    <property type="evidence" value="ECO:0007669"/>
    <property type="project" value="UniProtKB-KW"/>
</dbReference>
<organism evidence="3 4">
    <name type="scientific">Bacillus cereus</name>
    <dbReference type="NCBI Taxonomy" id="1396"/>
    <lineage>
        <taxon>Bacteria</taxon>
        <taxon>Bacillati</taxon>
        <taxon>Bacillota</taxon>
        <taxon>Bacilli</taxon>
        <taxon>Bacillales</taxon>
        <taxon>Bacillaceae</taxon>
        <taxon>Bacillus</taxon>
        <taxon>Bacillus cereus group</taxon>
    </lineage>
</organism>
<dbReference type="InterPro" id="IPR022742">
    <property type="entry name" value="Hydrolase_4"/>
</dbReference>
<evidence type="ECO:0000313" key="4">
    <source>
        <dbReference type="Proteomes" id="UP000226357"/>
    </source>
</evidence>
<dbReference type="PRINTS" id="PR00111">
    <property type="entry name" value="ABHYDROLASE"/>
</dbReference>
<dbReference type="EMBL" id="NVBO01000118">
    <property type="protein sequence ID" value="PFR99904.1"/>
    <property type="molecule type" value="Genomic_DNA"/>
</dbReference>
<dbReference type="Proteomes" id="UP000226357">
    <property type="component" value="Unassembled WGS sequence"/>
</dbReference>
<dbReference type="PANTHER" id="PTHR43798">
    <property type="entry name" value="MONOACYLGLYCEROL LIPASE"/>
    <property type="match status" value="1"/>
</dbReference>
<sequence>MPMLDVDGSSLYYIVKGKGVPIVFIHPPVLTCENFEYQIEELSQNFKVIAFDIRGHGRSEYSKQPITYPLIAEDIRCLLDHLKIKKAFVCGYSTGSSVALEFLLAFAEKALGGILIGGMSEVRDGYLKNKISLGVKLAKVGAVSFLAWSISWSNSNTHKLFRKMFKEARKGNAKNIWQYYCYSLHYNCTNQLRNIQLPVLLVYGEKDKVFYSHAKLLHGKLPCNELKFIDNVKHQIPTKAAKCLNELIQQFAFIHTEMRLFPSP</sequence>
<dbReference type="PANTHER" id="PTHR43798:SF31">
    <property type="entry name" value="AB HYDROLASE SUPERFAMILY PROTEIN YCLE"/>
    <property type="match status" value="1"/>
</dbReference>
<dbReference type="AlphaFoldDB" id="A0AA44Q9D6"/>
<dbReference type="InterPro" id="IPR050266">
    <property type="entry name" value="AB_hydrolase_sf"/>
</dbReference>
<dbReference type="SUPFAM" id="SSF53474">
    <property type="entry name" value="alpha/beta-Hydrolases"/>
    <property type="match status" value="1"/>
</dbReference>
<name>A0AA44Q9D6_BACCE</name>
<keyword evidence="1 3" id="KW-0378">Hydrolase</keyword>
<comment type="caution">
    <text evidence="3">The sequence shown here is derived from an EMBL/GenBank/DDBJ whole genome shotgun (WGS) entry which is preliminary data.</text>
</comment>